<evidence type="ECO:0000256" key="2">
    <source>
        <dbReference type="ARBA" id="ARBA00012920"/>
    </source>
</evidence>
<feature type="domain" description="Asparaginase/glutaminase C-terminal" evidence="8">
    <location>
        <begin position="208"/>
        <end position="316"/>
    </location>
</feature>
<comment type="catalytic activity">
    <reaction evidence="4">
        <text>L-asparagine + H2O = L-aspartate + NH4(+)</text>
        <dbReference type="Rhea" id="RHEA:21016"/>
        <dbReference type="ChEBI" id="CHEBI:15377"/>
        <dbReference type="ChEBI" id="CHEBI:28938"/>
        <dbReference type="ChEBI" id="CHEBI:29991"/>
        <dbReference type="ChEBI" id="CHEBI:58048"/>
        <dbReference type="EC" id="3.5.1.1"/>
    </reaction>
</comment>
<dbReference type="InterPro" id="IPR036152">
    <property type="entry name" value="Asp/glu_Ase-like_sf"/>
</dbReference>
<evidence type="ECO:0000259" key="7">
    <source>
        <dbReference type="Pfam" id="PF00710"/>
    </source>
</evidence>
<dbReference type="InterPro" id="IPR027475">
    <property type="entry name" value="Asparaginase/glutaminase_AS2"/>
</dbReference>
<dbReference type="InterPro" id="IPR037152">
    <property type="entry name" value="L-asparaginase_N_sf"/>
</dbReference>
<sequence length="321" mass="35600">MKKVAVLTTGGTIASKHNEEGRLSSGAMTGEELSDVLNLPEDIDIDIYSVLQKPSMHISFSDLDVIRQKIEELFSQDSVSGVVVTHGTDTLEETAYFLDLTIADKRPVVVTGSQRSSEQLGSDAFINLRHAIYSACDAQLHHCGTVVIFNERVFAARYVKKEHASNIQGFNSFGFGYLGIIDNDDLFLYQRPIRTDKLLPIKKEIPEVDIVKCYLDADDKFIKASIKADVQGMILEGVGRGQVSPKMMEAIKEAVNQGIHIVITTAAEEGEVYPTYDYEGSTYDLSQAGVILGKDYDSKKARIKLMSLIRAEKDIKTGFYR</sequence>
<dbReference type="SUPFAM" id="SSF53774">
    <property type="entry name" value="Glutaminase/Asparaginase"/>
    <property type="match status" value="1"/>
</dbReference>
<dbReference type="CDD" id="cd08964">
    <property type="entry name" value="L-asparaginase_II"/>
    <property type="match status" value="1"/>
</dbReference>
<dbReference type="Proteomes" id="UP000790580">
    <property type="component" value="Unassembled WGS sequence"/>
</dbReference>
<comment type="caution">
    <text evidence="9">The sequence shown here is derived from an EMBL/GenBank/DDBJ whole genome shotgun (WGS) entry which is preliminary data.</text>
</comment>
<dbReference type="SFLD" id="SFLDS00057">
    <property type="entry name" value="Glutaminase/Asparaginase"/>
    <property type="match status" value="1"/>
</dbReference>
<feature type="active site" evidence="6">
    <location>
        <position position="88"/>
    </location>
</feature>
<dbReference type="Gene3D" id="3.40.50.40">
    <property type="match status" value="1"/>
</dbReference>
<organism evidence="9 10">
    <name type="scientific">Evansella alkalicola</name>
    <dbReference type="NCBI Taxonomy" id="745819"/>
    <lineage>
        <taxon>Bacteria</taxon>
        <taxon>Bacillati</taxon>
        <taxon>Bacillota</taxon>
        <taxon>Bacilli</taxon>
        <taxon>Bacillales</taxon>
        <taxon>Bacillaceae</taxon>
        <taxon>Evansella</taxon>
    </lineage>
</organism>
<feature type="domain" description="L-asparaginase N-terminal" evidence="7">
    <location>
        <begin position="3"/>
        <end position="193"/>
    </location>
</feature>
<evidence type="ECO:0000313" key="10">
    <source>
        <dbReference type="Proteomes" id="UP000790580"/>
    </source>
</evidence>
<evidence type="ECO:0000256" key="1">
    <source>
        <dbReference type="ARBA" id="ARBA00010518"/>
    </source>
</evidence>
<dbReference type="Pfam" id="PF00710">
    <property type="entry name" value="Asparaginase"/>
    <property type="match status" value="1"/>
</dbReference>
<comment type="similarity">
    <text evidence="1">Belongs to the asparaginase 1 family.</text>
</comment>
<keyword evidence="3" id="KW-0378">Hydrolase</keyword>
<dbReference type="Gene3D" id="3.40.50.1170">
    <property type="entry name" value="L-asparaginase, N-terminal domain"/>
    <property type="match status" value="1"/>
</dbReference>
<dbReference type="PIRSF" id="PIRSF001220">
    <property type="entry name" value="L-ASNase_gatD"/>
    <property type="match status" value="1"/>
</dbReference>
<reference evidence="9 10" key="1">
    <citation type="submission" date="2021-06" db="EMBL/GenBank/DDBJ databases">
        <title>Bacillus sp. RD4P76, an endophyte from a halophyte.</title>
        <authorList>
            <person name="Sun J.-Q."/>
        </authorList>
    </citation>
    <scope>NUCLEOTIDE SEQUENCE [LARGE SCALE GENOMIC DNA]</scope>
    <source>
        <strain evidence="9 10">JCM 17098</strain>
    </source>
</reference>
<dbReference type="EMBL" id="JAHQCR010000088">
    <property type="protein sequence ID" value="MBU9723977.1"/>
    <property type="molecule type" value="Genomic_DNA"/>
</dbReference>
<name>A0ABS6JZF2_9BACI</name>
<evidence type="ECO:0000259" key="8">
    <source>
        <dbReference type="Pfam" id="PF17763"/>
    </source>
</evidence>
<dbReference type="InterPro" id="IPR006034">
    <property type="entry name" value="Asparaginase/glutaminase-like"/>
</dbReference>
<evidence type="ECO:0000256" key="4">
    <source>
        <dbReference type="ARBA" id="ARBA00049366"/>
    </source>
</evidence>
<dbReference type="InterPro" id="IPR040919">
    <property type="entry name" value="Asparaginase_C"/>
</dbReference>
<dbReference type="InterPro" id="IPR004550">
    <property type="entry name" value="AsnASE_II"/>
</dbReference>
<dbReference type="RefSeq" id="WP_088075062.1">
    <property type="nucleotide sequence ID" value="NZ_JAHQCR010000088.1"/>
</dbReference>
<proteinExistence type="inferred from homology"/>
<dbReference type="PROSITE" id="PS51732">
    <property type="entry name" value="ASN_GLN_ASE_3"/>
    <property type="match status" value="1"/>
</dbReference>
<accession>A0ABS6JZF2</accession>
<protein>
    <recommendedName>
        <fullName evidence="2">asparaginase</fullName>
        <ecNumber evidence="2">3.5.1.1</ecNumber>
    </recommendedName>
</protein>
<dbReference type="Pfam" id="PF17763">
    <property type="entry name" value="Asparaginase_C"/>
    <property type="match status" value="1"/>
</dbReference>
<evidence type="ECO:0000256" key="6">
    <source>
        <dbReference type="PROSITE-ProRule" id="PRU10100"/>
    </source>
</evidence>
<evidence type="ECO:0000256" key="5">
    <source>
        <dbReference type="PROSITE-ProRule" id="PRU10099"/>
    </source>
</evidence>
<dbReference type="InterPro" id="IPR027473">
    <property type="entry name" value="L-asparaginase_C"/>
</dbReference>
<evidence type="ECO:0000313" key="9">
    <source>
        <dbReference type="EMBL" id="MBU9723977.1"/>
    </source>
</evidence>
<dbReference type="PRINTS" id="PR00139">
    <property type="entry name" value="ASNGLNASE"/>
</dbReference>
<dbReference type="InterPro" id="IPR027474">
    <property type="entry name" value="L-asparaginase_N"/>
</dbReference>
<evidence type="ECO:0000256" key="3">
    <source>
        <dbReference type="ARBA" id="ARBA00022801"/>
    </source>
</evidence>
<dbReference type="PANTHER" id="PTHR11707:SF28">
    <property type="entry name" value="60 KDA LYSOPHOSPHOLIPASE"/>
    <property type="match status" value="1"/>
</dbReference>
<dbReference type="EC" id="3.5.1.1" evidence="2"/>
<dbReference type="PROSITE" id="PS00144">
    <property type="entry name" value="ASN_GLN_ASE_1"/>
    <property type="match status" value="1"/>
</dbReference>
<dbReference type="SMART" id="SM00870">
    <property type="entry name" value="Asparaginase"/>
    <property type="match status" value="1"/>
</dbReference>
<dbReference type="InterPro" id="IPR020827">
    <property type="entry name" value="Asparaginase/glutaminase_AS1"/>
</dbReference>
<dbReference type="PIRSF" id="PIRSF500176">
    <property type="entry name" value="L_ASNase"/>
    <property type="match status" value="1"/>
</dbReference>
<feature type="active site" evidence="5">
    <location>
        <position position="12"/>
    </location>
</feature>
<dbReference type="PROSITE" id="PS00917">
    <property type="entry name" value="ASN_GLN_ASE_2"/>
    <property type="match status" value="1"/>
</dbReference>
<keyword evidence="10" id="KW-1185">Reference proteome</keyword>
<dbReference type="PANTHER" id="PTHR11707">
    <property type="entry name" value="L-ASPARAGINASE"/>
    <property type="match status" value="1"/>
</dbReference>
<gene>
    <name evidence="9" type="ORF">KS407_21370</name>
</gene>